<dbReference type="EMBL" id="FOMX01000056">
    <property type="protein sequence ID" value="SFF37484.1"/>
    <property type="molecule type" value="Genomic_DNA"/>
</dbReference>
<sequence length="126" mass="13042">MRLGLEPWVSIVITLTMSVLMMGLMERYVREQARLRSVEESAEVPLPATAGARAGRGLVISMAAVAGALTVLLLLQVSFALLGAAAVGGVALIAATLWRGSSGARRLASGEKSGAPALPESEQGER</sequence>
<keyword evidence="2" id="KW-0472">Membrane</keyword>
<keyword evidence="2" id="KW-1133">Transmembrane helix</keyword>
<evidence type="ECO:0000256" key="2">
    <source>
        <dbReference type="SAM" id="Phobius"/>
    </source>
</evidence>
<protein>
    <submittedName>
        <fullName evidence="3">Uncharacterized protein</fullName>
    </submittedName>
</protein>
<keyword evidence="2" id="KW-0812">Transmembrane</keyword>
<evidence type="ECO:0000256" key="1">
    <source>
        <dbReference type="SAM" id="MobiDB-lite"/>
    </source>
</evidence>
<accession>A0A1I2I5M9</accession>
<dbReference type="RefSeq" id="WP_096331410.1">
    <property type="nucleotide sequence ID" value="NZ_FOMX01000056.1"/>
</dbReference>
<reference evidence="4" key="1">
    <citation type="submission" date="2016-10" db="EMBL/GenBank/DDBJ databases">
        <authorList>
            <person name="Varghese N."/>
            <person name="Submissions S."/>
        </authorList>
    </citation>
    <scope>NUCLEOTIDE SEQUENCE [LARGE SCALE GENOMIC DNA]</scope>
    <source>
        <strain evidence="4">ATCC 25963</strain>
    </source>
</reference>
<name>A0A1I2I5M9_9BACT</name>
<dbReference type="Proteomes" id="UP000199400">
    <property type="component" value="Unassembled WGS sequence"/>
</dbReference>
<gene>
    <name evidence="3" type="ORF">SAMN02745121_08453</name>
</gene>
<proteinExistence type="predicted"/>
<evidence type="ECO:0000313" key="3">
    <source>
        <dbReference type="EMBL" id="SFF37484.1"/>
    </source>
</evidence>
<organism evidence="3 4">
    <name type="scientific">Nannocystis exedens</name>
    <dbReference type="NCBI Taxonomy" id="54"/>
    <lineage>
        <taxon>Bacteria</taxon>
        <taxon>Pseudomonadati</taxon>
        <taxon>Myxococcota</taxon>
        <taxon>Polyangia</taxon>
        <taxon>Nannocystales</taxon>
        <taxon>Nannocystaceae</taxon>
        <taxon>Nannocystis</taxon>
    </lineage>
</organism>
<feature type="transmembrane region" description="Helical" evidence="2">
    <location>
        <begin position="57"/>
        <end position="75"/>
    </location>
</feature>
<feature type="transmembrane region" description="Helical" evidence="2">
    <location>
        <begin position="81"/>
        <end position="98"/>
    </location>
</feature>
<feature type="transmembrane region" description="Helical" evidence="2">
    <location>
        <begin position="6"/>
        <end position="25"/>
    </location>
</feature>
<feature type="region of interest" description="Disordered" evidence="1">
    <location>
        <begin position="104"/>
        <end position="126"/>
    </location>
</feature>
<dbReference type="AlphaFoldDB" id="A0A1I2I5M9"/>
<keyword evidence="4" id="KW-1185">Reference proteome</keyword>
<evidence type="ECO:0000313" key="4">
    <source>
        <dbReference type="Proteomes" id="UP000199400"/>
    </source>
</evidence>